<dbReference type="Proteomes" id="UP000799776">
    <property type="component" value="Unassembled WGS sequence"/>
</dbReference>
<keyword evidence="7" id="KW-1185">Reference proteome</keyword>
<evidence type="ECO:0000313" key="6">
    <source>
        <dbReference type="EMBL" id="KAF2091234.1"/>
    </source>
</evidence>
<evidence type="ECO:0000256" key="4">
    <source>
        <dbReference type="SAM" id="MobiDB-lite"/>
    </source>
</evidence>
<dbReference type="PANTHER" id="PTHR23240:SF8">
    <property type="entry name" value="PROTEIN ARTEMIS"/>
    <property type="match status" value="1"/>
</dbReference>
<dbReference type="SUPFAM" id="SSF56281">
    <property type="entry name" value="Metallo-hydrolase/oxidoreductase"/>
    <property type="match status" value="1"/>
</dbReference>
<dbReference type="InterPro" id="IPR001279">
    <property type="entry name" value="Metallo-B-lactamas"/>
</dbReference>
<dbReference type="Gene3D" id="3.60.15.10">
    <property type="entry name" value="Ribonuclease Z/Hydroxyacylglutathione hydrolase-like"/>
    <property type="match status" value="1"/>
</dbReference>
<dbReference type="EMBL" id="ML978712">
    <property type="protein sequence ID" value="KAF2091234.1"/>
    <property type="molecule type" value="Genomic_DNA"/>
</dbReference>
<organism evidence="6 7">
    <name type="scientific">Saccharata proteae CBS 121410</name>
    <dbReference type="NCBI Taxonomy" id="1314787"/>
    <lineage>
        <taxon>Eukaryota</taxon>
        <taxon>Fungi</taxon>
        <taxon>Dikarya</taxon>
        <taxon>Ascomycota</taxon>
        <taxon>Pezizomycotina</taxon>
        <taxon>Dothideomycetes</taxon>
        <taxon>Dothideomycetes incertae sedis</taxon>
        <taxon>Botryosphaeriales</taxon>
        <taxon>Saccharataceae</taxon>
        <taxon>Saccharata</taxon>
    </lineage>
</organism>
<keyword evidence="1" id="KW-0540">Nuclease</keyword>
<evidence type="ECO:0000313" key="7">
    <source>
        <dbReference type="Proteomes" id="UP000799776"/>
    </source>
</evidence>
<accession>A0A9P4I2C4</accession>
<dbReference type="OrthoDB" id="5561659at2759"/>
<dbReference type="AlphaFoldDB" id="A0A9P4I2C4"/>
<sequence>MSTFDGLLHDFPHIRVDQFRSASAHRPPLACFLSHVHSDHLLGLESLRAPFVYCSPATREILLRLERYPHRMNFTKGILETRVQTYKHLKSLLKTIPLETPTRIELAPGNEIQVTLFDANHCVGAVMFLFQNRDGKAALYTGDIRAETWWVDGLARHPVLLPYAAGIRRLDAIYLDTTHASRHPNNQDFPSKADGLKELLEKLNQYPDETIFHIAAWTFGYEDVWTAISSFLHSPIHLDRYRWSLYKSLLPTTPADLPVAPEASPMVGFNLGNHRKNGCLTPNPHVRLHSCEAGSGCPVIEGSGDGGGVPYVQILPIVKRSKRGTEIAEVGLGGGKGDLDQIHELEMGDSATFSSLMSLCEARIGDAAVLERVKGMLAGALRTEHGRLRFEAGVGEWKDVELEGMALQEFIHLLATTASEAPNGTSTSGSANDAEDLEPIHSPPPSLPSPLLPQTLTFPFARHSSYPELCYLLQTFRPVDIVPCTVDHAHWTPDVSIRALFGHLCSGDVFAHDDVMIDAFAARQRETQAGTPETRDGDADEEADVASAGVATEPSKQPQPSPSHPSNHPDLAKPTQHRQQPHAQYLQPPDTNPPQHRPPSPPSPIPSIRQWAYLAASQEHSLTWFSFGGLLCTRGHAEPDFEL</sequence>
<evidence type="ECO:0000256" key="1">
    <source>
        <dbReference type="ARBA" id="ARBA00022722"/>
    </source>
</evidence>
<feature type="domain" description="Metallo-beta-lactamase" evidence="5">
    <location>
        <begin position="26"/>
        <end position="148"/>
    </location>
</feature>
<protein>
    <recommendedName>
        <fullName evidence="5">Metallo-beta-lactamase domain-containing protein</fullName>
    </recommendedName>
</protein>
<gene>
    <name evidence="6" type="ORF">K490DRAFT_33361</name>
</gene>
<evidence type="ECO:0000256" key="3">
    <source>
        <dbReference type="ARBA" id="ARBA00022839"/>
    </source>
</evidence>
<evidence type="ECO:0000256" key="2">
    <source>
        <dbReference type="ARBA" id="ARBA00022801"/>
    </source>
</evidence>
<dbReference type="InterPro" id="IPR036866">
    <property type="entry name" value="RibonucZ/Hydroxyglut_hydro"/>
</dbReference>
<comment type="caution">
    <text evidence="6">The sequence shown here is derived from an EMBL/GenBank/DDBJ whole genome shotgun (WGS) entry which is preliminary data.</text>
</comment>
<feature type="compositionally biased region" description="Polar residues" evidence="4">
    <location>
        <begin position="421"/>
        <end position="431"/>
    </location>
</feature>
<proteinExistence type="predicted"/>
<feature type="region of interest" description="Disordered" evidence="4">
    <location>
        <begin position="421"/>
        <end position="449"/>
    </location>
</feature>
<dbReference type="Pfam" id="PF12706">
    <property type="entry name" value="Lactamase_B_2"/>
    <property type="match status" value="1"/>
</dbReference>
<feature type="region of interest" description="Disordered" evidence="4">
    <location>
        <begin position="524"/>
        <end position="607"/>
    </location>
</feature>
<dbReference type="GO" id="GO:0000723">
    <property type="term" value="P:telomere maintenance"/>
    <property type="evidence" value="ECO:0007669"/>
    <property type="project" value="TreeGrafter"/>
</dbReference>
<dbReference type="PANTHER" id="PTHR23240">
    <property type="entry name" value="DNA CROSS-LINK REPAIR PROTEIN PSO2/SNM1-RELATED"/>
    <property type="match status" value="1"/>
</dbReference>
<keyword evidence="3" id="KW-0269">Exonuclease</keyword>
<dbReference type="GO" id="GO:0035312">
    <property type="term" value="F:5'-3' DNA exonuclease activity"/>
    <property type="evidence" value="ECO:0007669"/>
    <property type="project" value="TreeGrafter"/>
</dbReference>
<keyword evidence="2" id="KW-0378">Hydrolase</keyword>
<dbReference type="GO" id="GO:0003684">
    <property type="term" value="F:damaged DNA binding"/>
    <property type="evidence" value="ECO:0007669"/>
    <property type="project" value="TreeGrafter"/>
</dbReference>
<feature type="compositionally biased region" description="Pro residues" evidence="4">
    <location>
        <begin position="590"/>
        <end position="605"/>
    </location>
</feature>
<evidence type="ECO:0000259" key="5">
    <source>
        <dbReference type="Pfam" id="PF12706"/>
    </source>
</evidence>
<reference evidence="6" key="1">
    <citation type="journal article" date="2020" name="Stud. Mycol.">
        <title>101 Dothideomycetes genomes: a test case for predicting lifestyles and emergence of pathogens.</title>
        <authorList>
            <person name="Haridas S."/>
            <person name="Albert R."/>
            <person name="Binder M."/>
            <person name="Bloem J."/>
            <person name="Labutti K."/>
            <person name="Salamov A."/>
            <person name="Andreopoulos B."/>
            <person name="Baker S."/>
            <person name="Barry K."/>
            <person name="Bills G."/>
            <person name="Bluhm B."/>
            <person name="Cannon C."/>
            <person name="Castanera R."/>
            <person name="Culley D."/>
            <person name="Daum C."/>
            <person name="Ezra D."/>
            <person name="Gonzalez J."/>
            <person name="Henrissat B."/>
            <person name="Kuo A."/>
            <person name="Liang C."/>
            <person name="Lipzen A."/>
            <person name="Lutzoni F."/>
            <person name="Magnuson J."/>
            <person name="Mondo S."/>
            <person name="Nolan M."/>
            <person name="Ohm R."/>
            <person name="Pangilinan J."/>
            <person name="Park H.-J."/>
            <person name="Ramirez L."/>
            <person name="Alfaro M."/>
            <person name="Sun H."/>
            <person name="Tritt A."/>
            <person name="Yoshinaga Y."/>
            <person name="Zwiers L.-H."/>
            <person name="Turgeon B."/>
            <person name="Goodwin S."/>
            <person name="Spatafora J."/>
            <person name="Crous P."/>
            <person name="Grigoriev I."/>
        </authorList>
    </citation>
    <scope>NUCLEOTIDE SEQUENCE</scope>
    <source>
        <strain evidence="6">CBS 121410</strain>
    </source>
</reference>
<name>A0A9P4I2C4_9PEZI</name>
<dbReference type="GO" id="GO:0006303">
    <property type="term" value="P:double-strand break repair via nonhomologous end joining"/>
    <property type="evidence" value="ECO:0007669"/>
    <property type="project" value="TreeGrafter"/>
</dbReference>
<dbReference type="GO" id="GO:0036297">
    <property type="term" value="P:interstrand cross-link repair"/>
    <property type="evidence" value="ECO:0007669"/>
    <property type="project" value="TreeGrafter"/>
</dbReference>